<dbReference type="Gene3D" id="3.40.50.720">
    <property type="entry name" value="NAD(P)-binding Rossmann-like Domain"/>
    <property type="match status" value="1"/>
</dbReference>
<evidence type="ECO:0000256" key="3">
    <source>
        <dbReference type="ARBA" id="ARBA00023002"/>
    </source>
</evidence>
<dbReference type="PROSITE" id="PS00061">
    <property type="entry name" value="ADH_SHORT"/>
    <property type="match status" value="1"/>
</dbReference>
<dbReference type="InterPro" id="IPR050259">
    <property type="entry name" value="SDR"/>
</dbReference>
<feature type="domain" description="Ketoreductase" evidence="4">
    <location>
        <begin position="3"/>
        <end position="183"/>
    </location>
</feature>
<dbReference type="Proteomes" id="UP001319921">
    <property type="component" value="Chromosome"/>
</dbReference>
<dbReference type="EMBL" id="AP025226">
    <property type="protein sequence ID" value="BDB99766.1"/>
    <property type="molecule type" value="Genomic_DNA"/>
</dbReference>
<protein>
    <submittedName>
        <fullName evidence="5">Beta-ketoacyl-ACP reductase</fullName>
    </submittedName>
</protein>
<dbReference type="SMART" id="SM00822">
    <property type="entry name" value="PKS_KR"/>
    <property type="match status" value="1"/>
</dbReference>
<dbReference type="InterPro" id="IPR020904">
    <property type="entry name" value="Sc_DH/Rdtase_CS"/>
</dbReference>
<dbReference type="PANTHER" id="PTHR42879">
    <property type="entry name" value="3-OXOACYL-(ACYL-CARRIER-PROTEIN) REDUCTASE"/>
    <property type="match status" value="1"/>
</dbReference>
<evidence type="ECO:0000256" key="2">
    <source>
        <dbReference type="ARBA" id="ARBA00022857"/>
    </source>
</evidence>
<evidence type="ECO:0000313" key="5">
    <source>
        <dbReference type="EMBL" id="BDB99766.1"/>
    </source>
</evidence>
<dbReference type="CDD" id="cd05333">
    <property type="entry name" value="BKR_SDR_c"/>
    <property type="match status" value="1"/>
</dbReference>
<dbReference type="KEGG" id="scas:SACC_27830"/>
<dbReference type="InterPro" id="IPR036291">
    <property type="entry name" value="NAD(P)-bd_dom_sf"/>
</dbReference>
<accession>A0AAQ4CVD5</accession>
<dbReference type="FunFam" id="3.40.50.720:FF:000115">
    <property type="entry name" value="3-oxoacyl-[acyl-carrier-protein] reductase FabG"/>
    <property type="match status" value="1"/>
</dbReference>
<dbReference type="PRINTS" id="PR00081">
    <property type="entry name" value="GDHRDH"/>
</dbReference>
<dbReference type="InterPro" id="IPR057326">
    <property type="entry name" value="KR_dom"/>
</dbReference>
<dbReference type="PRINTS" id="PR00080">
    <property type="entry name" value="SDRFAMILY"/>
</dbReference>
<dbReference type="AlphaFoldDB" id="A0AAQ4CVD5"/>
<organism evidence="5 6">
    <name type="scientific">Saccharolobus caldissimus</name>
    <dbReference type="NCBI Taxonomy" id="1702097"/>
    <lineage>
        <taxon>Archaea</taxon>
        <taxon>Thermoproteota</taxon>
        <taxon>Thermoprotei</taxon>
        <taxon>Sulfolobales</taxon>
        <taxon>Sulfolobaceae</taxon>
        <taxon>Saccharolobus</taxon>
    </lineage>
</organism>
<keyword evidence="6" id="KW-1185">Reference proteome</keyword>
<proteinExistence type="inferred from homology"/>
<dbReference type="InterPro" id="IPR002347">
    <property type="entry name" value="SDR_fam"/>
</dbReference>
<name>A0AAQ4CVD5_9CREN</name>
<evidence type="ECO:0000259" key="4">
    <source>
        <dbReference type="SMART" id="SM00822"/>
    </source>
</evidence>
<evidence type="ECO:0000313" key="6">
    <source>
        <dbReference type="Proteomes" id="UP001319921"/>
    </source>
</evidence>
<gene>
    <name evidence="5" type="ORF">SACC_27830</name>
</gene>
<dbReference type="GeneID" id="68867506"/>
<dbReference type="Pfam" id="PF13561">
    <property type="entry name" value="adh_short_C2"/>
    <property type="match status" value="1"/>
</dbReference>
<keyword evidence="3" id="KW-0560">Oxidoreductase</keyword>
<comment type="similarity">
    <text evidence="1">Belongs to the short-chain dehydrogenases/reductases (SDR) family.</text>
</comment>
<evidence type="ECO:0000256" key="1">
    <source>
        <dbReference type="ARBA" id="ARBA00006484"/>
    </source>
</evidence>
<sequence>MTRIAIITGAGSGIGYATSVKLASKGYTVIMGDIRDNIQEKAKEVEAKTKGKAIGLRVNVADWNSCREFYESALKILGVDHVDILVNNAGIIRDALFVKMTPEQWDEVIKVHLYGTFNMTKQVVEGMIKYNWGRIINMSSASWQGNIGQANYAAAKAGIIGFTKTLARELGKYNITVNAIVPGFIDTPMTASVPEKVRNMIIDRIPMKRMGTPEEVANIIAFLSSEEASYINGAVIEVTGGLVL</sequence>
<dbReference type="GO" id="GO:0016491">
    <property type="term" value="F:oxidoreductase activity"/>
    <property type="evidence" value="ECO:0007669"/>
    <property type="project" value="UniProtKB-KW"/>
</dbReference>
<reference evidence="5 6" key="1">
    <citation type="journal article" date="2022" name="Microbiol. Resour. Announc.">
        <title>Complete Genome Sequence of the Hyperthermophilic and Acidophilic Archaeon Saccharolobus caldissimus Strain HS-3T.</title>
        <authorList>
            <person name="Sakai H.D."/>
            <person name="Kurosawa N."/>
        </authorList>
    </citation>
    <scope>NUCLEOTIDE SEQUENCE [LARGE SCALE GENOMIC DNA]</scope>
    <source>
        <strain evidence="5 6">JCM32116</strain>
    </source>
</reference>
<dbReference type="GO" id="GO:0032787">
    <property type="term" value="P:monocarboxylic acid metabolic process"/>
    <property type="evidence" value="ECO:0007669"/>
    <property type="project" value="UniProtKB-ARBA"/>
</dbReference>
<dbReference type="SUPFAM" id="SSF51735">
    <property type="entry name" value="NAD(P)-binding Rossmann-fold domains"/>
    <property type="match status" value="1"/>
</dbReference>
<keyword evidence="2" id="KW-0521">NADP</keyword>
<dbReference type="PANTHER" id="PTHR42879:SF2">
    <property type="entry name" value="3-OXOACYL-[ACYL-CARRIER-PROTEIN] REDUCTASE FABG"/>
    <property type="match status" value="1"/>
</dbReference>
<dbReference type="NCBIfam" id="NF009466">
    <property type="entry name" value="PRK12826.1-2"/>
    <property type="match status" value="1"/>
</dbReference>
<dbReference type="RefSeq" id="WP_229570263.1">
    <property type="nucleotide sequence ID" value="NZ_AP025226.1"/>
</dbReference>